<evidence type="ECO:0000313" key="2">
    <source>
        <dbReference type="EMBL" id="KKU75236.1"/>
    </source>
</evidence>
<dbReference type="Proteomes" id="UP000034879">
    <property type="component" value="Unassembled WGS sequence"/>
</dbReference>
<feature type="transmembrane region" description="Helical" evidence="1">
    <location>
        <begin position="427"/>
        <end position="449"/>
    </location>
</feature>
<accession>A0A0G1T089</accession>
<name>A0A0G1T089_9BACT</name>
<feature type="transmembrane region" description="Helical" evidence="1">
    <location>
        <begin position="355"/>
        <end position="380"/>
    </location>
</feature>
<organism evidence="2 3">
    <name type="scientific">Candidatus Nomurabacteria bacterium GW2011_GWB1_47_6</name>
    <dbReference type="NCBI Taxonomy" id="1618749"/>
    <lineage>
        <taxon>Bacteria</taxon>
        <taxon>Candidatus Nomuraibacteriota</taxon>
    </lineage>
</organism>
<feature type="transmembrane region" description="Helical" evidence="1">
    <location>
        <begin position="594"/>
        <end position="615"/>
    </location>
</feature>
<evidence type="ECO:0000256" key="1">
    <source>
        <dbReference type="SAM" id="Phobius"/>
    </source>
</evidence>
<gene>
    <name evidence="2" type="ORF">UY01_C0019G0007</name>
</gene>
<feature type="transmembrane region" description="Helical" evidence="1">
    <location>
        <begin position="635"/>
        <end position="656"/>
    </location>
</feature>
<dbReference type="EMBL" id="LCOJ01000019">
    <property type="protein sequence ID" value="KKU75236.1"/>
    <property type="molecule type" value="Genomic_DNA"/>
</dbReference>
<keyword evidence="1" id="KW-0812">Transmembrane</keyword>
<reference evidence="2 3" key="1">
    <citation type="journal article" date="2015" name="Nature">
        <title>rRNA introns, odd ribosomes, and small enigmatic genomes across a large radiation of phyla.</title>
        <authorList>
            <person name="Brown C.T."/>
            <person name="Hug L.A."/>
            <person name="Thomas B.C."/>
            <person name="Sharon I."/>
            <person name="Castelle C.J."/>
            <person name="Singh A."/>
            <person name="Wilkins M.J."/>
            <person name="Williams K.H."/>
            <person name="Banfield J.F."/>
        </authorList>
    </citation>
    <scope>NUCLEOTIDE SEQUENCE [LARGE SCALE GENOMIC DNA]</scope>
</reference>
<feature type="transmembrane region" description="Helical" evidence="1">
    <location>
        <begin position="400"/>
        <end position="421"/>
    </location>
</feature>
<feature type="transmembrane region" description="Helical" evidence="1">
    <location>
        <begin position="525"/>
        <end position="547"/>
    </location>
</feature>
<feature type="transmembrane region" description="Helical" evidence="1">
    <location>
        <begin position="21"/>
        <end position="46"/>
    </location>
</feature>
<keyword evidence="1" id="KW-1133">Transmembrane helix</keyword>
<feature type="transmembrane region" description="Helical" evidence="1">
    <location>
        <begin position="553"/>
        <end position="573"/>
    </location>
</feature>
<proteinExistence type="predicted"/>
<comment type="caution">
    <text evidence="2">The sequence shown here is derived from an EMBL/GenBank/DDBJ whole genome shotgun (WGS) entry which is preliminary data.</text>
</comment>
<keyword evidence="1" id="KW-0472">Membrane</keyword>
<dbReference type="AlphaFoldDB" id="A0A0G1T089"/>
<protein>
    <recommendedName>
        <fullName evidence="4">TrbL/VirB6 plasmid conjugal transfer protein</fullName>
    </recommendedName>
</protein>
<evidence type="ECO:0008006" key="4">
    <source>
        <dbReference type="Google" id="ProtNLM"/>
    </source>
</evidence>
<evidence type="ECO:0000313" key="3">
    <source>
        <dbReference type="Proteomes" id="UP000034879"/>
    </source>
</evidence>
<sequence>MQSLVRKTSPVVKMPPDKKGLRSFSTTGIALYLLMLTALTGTGFFGGAEKAEAAECTIKSATFSTVGDPKSKGWFKDDAKPAVKLTVEGSPDCAGTIAEVSIVDDGDLILDDDVDGKLDDLEIPFPASNKFIINLKAGEDECGWGQDPDCQYYIKIDKDGDNFSTENKGGAGNLGYDCDGLCDEDWEFVGIERPGEVTSENANGECVVKSGQYTYPARTNQATCMTATPAARQNLLKIIGSEVIIQSTSWRQDDYSQTPGANGLCRAVEDDVEIGTSVRTSRSNCTVAEIRKSYEDADAVIWVQATLDQSNDEIGAQNKVPGESPFEKEINENLCFFAHAVKGTFEGCIVQTVYFFFYVIPAFLLAQVAFFFNVMISVTLSSDLFQGEFVREAWGIVRDLANLFFILILLYVAVELILGMAHDAKKTIIKVVLAALLINFSMFFTGVVIDSSNILALVFYNKLQVETTVNGQPRPYDKVGSEKDVSGAMVAAFNPLELVSQATLDQAKQVYVNGVWKGAVKRVPVGTLIAMLIIAGLMMGFAMYALFVAAFSFLGRLIELWVLIIASPFAFMSSTIPEMEGIKDWGWKNWFHRLITAAFMGSAFMFFLYFIFLLIHSNIFEEIVSPAKPGEQDAAGFIKTILGQVLPALLILILLLKSVKLAKASAGQIGETVAKFGEKVAGMAGTLALGAATGGAGLLAGAAASGAGKAGRATAGRVAEHIGQSQRVKEMGFGGEAVRGALKSVSTASFDLRATKAGKAAGLKGEAQKGGWVQSRKDQVEKRVQRAKELEVSEDEPLQQEKNKLEMDKQELLRKASHDIEMLERRDKVYSKRQSDARSRQQILKAITHRTAAQNAELADAEKEALDASAAVRDINAHRKAIKDGKEYIVKTEAGALHNRGVGTKVDYGAGTYVKTKVVDGQVVEDGEKKTSEDFMMVRTGTDGKPILVDEKPISINRLEDDFIPDAEHAIQKENRERKIKYTKTLKSKTNKIVNMIITGGEYSPNAGTREAEHKIIMEAKIESKKEN</sequence>